<dbReference type="OrthoDB" id="3638307at2"/>
<dbReference type="CDD" id="cd11614">
    <property type="entry name" value="SAF_CpaB_FlgA_like"/>
    <property type="match status" value="1"/>
</dbReference>
<feature type="transmembrane region" description="Helical" evidence="2">
    <location>
        <begin position="61"/>
        <end position="79"/>
    </location>
</feature>
<proteinExistence type="predicted"/>
<evidence type="ECO:0000259" key="3">
    <source>
        <dbReference type="SMART" id="SM00858"/>
    </source>
</evidence>
<dbReference type="Pfam" id="PF08666">
    <property type="entry name" value="SAF"/>
    <property type="match status" value="1"/>
</dbReference>
<dbReference type="InterPro" id="IPR013974">
    <property type="entry name" value="SAF"/>
</dbReference>
<organism evidence="4 5">
    <name type="scientific">Luteipulveratus halotolerans</name>
    <dbReference type="NCBI Taxonomy" id="1631356"/>
    <lineage>
        <taxon>Bacteria</taxon>
        <taxon>Bacillati</taxon>
        <taxon>Actinomycetota</taxon>
        <taxon>Actinomycetes</taxon>
        <taxon>Micrococcales</taxon>
        <taxon>Dermacoccaceae</taxon>
        <taxon>Luteipulveratus</taxon>
    </lineage>
</organism>
<feature type="compositionally biased region" description="Basic and acidic residues" evidence="1">
    <location>
        <begin position="1"/>
        <end position="15"/>
    </location>
</feature>
<accession>A0A0L6CDL2</accession>
<dbReference type="SMART" id="SM00858">
    <property type="entry name" value="SAF"/>
    <property type="match status" value="1"/>
</dbReference>
<evidence type="ECO:0000256" key="2">
    <source>
        <dbReference type="SAM" id="Phobius"/>
    </source>
</evidence>
<dbReference type="RefSeq" id="WP_050672177.1">
    <property type="nucleotide sequence ID" value="NZ_LAIR01000003.1"/>
</dbReference>
<gene>
    <name evidence="4" type="ORF">VV01_21875</name>
</gene>
<sequence>MTARRVVTDDTKTSETKGGGSKISEQQAKQPAVVATADTAQKAPLRPTPPSVRTRRSRTRIAAGVALMVVCGLAGGALVTRGEKPESVLVLRHSVEAGDSLQRSDLTTKQVTNGKGLNSVSQEQIGSLVGRYVTGDLPAGTLVSPAMVADRFGPIAGRSTVGIAVKLGQRPAAGLTAGQQVRLVLGAGQGTQANALPKGLLVGQTWRAQIVAIGTSSSQDGLTTVDVSVSTEDAPTVATAASLGSMALVLDPMPESR</sequence>
<reference evidence="5" key="1">
    <citation type="submission" date="2015-03" db="EMBL/GenBank/DDBJ databases">
        <title>Luteipulveratus halotolerans sp. nov., a novel actinobacterium (Dermacoccaceae) from Sarawak, Malaysia.</title>
        <authorList>
            <person name="Juboi H."/>
            <person name="Basik A."/>
            <person name="Shamsul S.S."/>
            <person name="Arnold P."/>
            <person name="Schmitt E.K."/>
            <person name="Sanglier J.-J."/>
            <person name="Yeo T."/>
        </authorList>
    </citation>
    <scope>NUCLEOTIDE SEQUENCE [LARGE SCALE GENOMIC DNA]</scope>
    <source>
        <strain evidence="5">C296001</strain>
    </source>
</reference>
<evidence type="ECO:0000313" key="5">
    <source>
        <dbReference type="Proteomes" id="UP000037397"/>
    </source>
</evidence>
<evidence type="ECO:0000313" key="4">
    <source>
        <dbReference type="EMBL" id="KNX35907.1"/>
    </source>
</evidence>
<comment type="caution">
    <text evidence="4">The sequence shown here is derived from an EMBL/GenBank/DDBJ whole genome shotgun (WGS) entry which is preliminary data.</text>
</comment>
<dbReference type="AlphaFoldDB" id="A0A0L6CDL2"/>
<feature type="region of interest" description="Disordered" evidence="1">
    <location>
        <begin position="1"/>
        <end position="56"/>
    </location>
</feature>
<keyword evidence="2" id="KW-0472">Membrane</keyword>
<protein>
    <recommendedName>
        <fullName evidence="3">SAF domain-containing protein</fullName>
    </recommendedName>
</protein>
<dbReference type="STRING" id="1631356.VV01_21875"/>
<feature type="domain" description="SAF" evidence="3">
    <location>
        <begin position="86"/>
        <end position="149"/>
    </location>
</feature>
<dbReference type="EMBL" id="LAIR01000003">
    <property type="protein sequence ID" value="KNX35907.1"/>
    <property type="molecule type" value="Genomic_DNA"/>
</dbReference>
<name>A0A0L6CDL2_9MICO</name>
<dbReference type="Proteomes" id="UP000037397">
    <property type="component" value="Unassembled WGS sequence"/>
</dbReference>
<evidence type="ECO:0000256" key="1">
    <source>
        <dbReference type="SAM" id="MobiDB-lite"/>
    </source>
</evidence>
<keyword evidence="5" id="KW-1185">Reference proteome</keyword>
<keyword evidence="2" id="KW-0812">Transmembrane</keyword>
<keyword evidence="2" id="KW-1133">Transmembrane helix</keyword>